<sequence length="158" mass="19067">MRTGIRIRFEKDVNPLLIKAFNHFSKWLRRNYEFPIRVKVYVKSNYYIVNRYSKEEVSATFFAPYKKTNKPYMRIATGDFNDLEKKHGKEDAILMTLKSLAHEIQHYYQWIDETEFDEEEADNGAYEIISDYYNDSFSEFWDSIKEDKLDTTAKDCEY</sequence>
<protein>
    <recommendedName>
        <fullName evidence="3">Peptidase</fullName>
    </recommendedName>
</protein>
<proteinExistence type="predicted"/>
<organism evidence="1 2">
    <name type="scientific">Bacillus chungangensis</name>
    <dbReference type="NCBI Taxonomy" id="587633"/>
    <lineage>
        <taxon>Bacteria</taxon>
        <taxon>Bacillati</taxon>
        <taxon>Bacillota</taxon>
        <taxon>Bacilli</taxon>
        <taxon>Bacillales</taxon>
        <taxon>Bacillaceae</taxon>
        <taxon>Bacillus</taxon>
    </lineage>
</organism>
<dbReference type="Proteomes" id="UP001223586">
    <property type="component" value="Unassembled WGS sequence"/>
</dbReference>
<gene>
    <name evidence="1" type="ORF">J2S08_000428</name>
</gene>
<keyword evidence="2" id="KW-1185">Reference proteome</keyword>
<comment type="caution">
    <text evidence="1">The sequence shown here is derived from an EMBL/GenBank/DDBJ whole genome shotgun (WGS) entry which is preliminary data.</text>
</comment>
<dbReference type="RefSeq" id="WP_307226204.1">
    <property type="nucleotide sequence ID" value="NZ_JAUSTT010000002.1"/>
</dbReference>
<evidence type="ECO:0000313" key="1">
    <source>
        <dbReference type="EMBL" id="MDQ0174595.1"/>
    </source>
</evidence>
<evidence type="ECO:0008006" key="3">
    <source>
        <dbReference type="Google" id="ProtNLM"/>
    </source>
</evidence>
<name>A0ABT9WMT1_9BACI</name>
<evidence type="ECO:0000313" key="2">
    <source>
        <dbReference type="Proteomes" id="UP001223586"/>
    </source>
</evidence>
<dbReference type="EMBL" id="JAUSTT010000002">
    <property type="protein sequence ID" value="MDQ0174595.1"/>
    <property type="molecule type" value="Genomic_DNA"/>
</dbReference>
<reference evidence="1 2" key="1">
    <citation type="submission" date="2023-07" db="EMBL/GenBank/DDBJ databases">
        <title>Genomic Encyclopedia of Type Strains, Phase IV (KMG-IV): sequencing the most valuable type-strain genomes for metagenomic binning, comparative biology and taxonomic classification.</title>
        <authorList>
            <person name="Goeker M."/>
        </authorList>
    </citation>
    <scope>NUCLEOTIDE SEQUENCE [LARGE SCALE GENOMIC DNA]</scope>
    <source>
        <strain evidence="1 2">DSM 23837</strain>
    </source>
</reference>
<accession>A0ABT9WMT1</accession>